<organism evidence="11 12">
    <name type="scientific">Chromatocurvus halotolerans</name>
    <dbReference type="NCBI Taxonomy" id="1132028"/>
    <lineage>
        <taxon>Bacteria</taxon>
        <taxon>Pseudomonadati</taxon>
        <taxon>Pseudomonadota</taxon>
        <taxon>Gammaproteobacteria</taxon>
        <taxon>Cellvibrionales</taxon>
        <taxon>Halieaceae</taxon>
        <taxon>Chromatocurvus</taxon>
    </lineage>
</organism>
<evidence type="ECO:0000256" key="2">
    <source>
        <dbReference type="ARBA" id="ARBA00001946"/>
    </source>
</evidence>
<dbReference type="NCBIfam" id="TIGR01496">
    <property type="entry name" value="DHPS"/>
    <property type="match status" value="1"/>
</dbReference>
<proteinExistence type="predicted"/>
<reference evidence="11 12" key="1">
    <citation type="submission" date="2019-03" db="EMBL/GenBank/DDBJ databases">
        <title>Genomic Encyclopedia of Type Strains, Phase IV (KMG-IV): sequencing the most valuable type-strain genomes for metagenomic binning, comparative biology and taxonomic classification.</title>
        <authorList>
            <person name="Goeker M."/>
        </authorList>
    </citation>
    <scope>NUCLEOTIDE SEQUENCE [LARGE SCALE GENOMIC DNA]</scope>
    <source>
        <strain evidence="11 12">DSM 23344</strain>
    </source>
</reference>
<dbReference type="AlphaFoldDB" id="A0A4R2KVA3"/>
<evidence type="ECO:0000313" key="11">
    <source>
        <dbReference type="EMBL" id="TCO75099.1"/>
    </source>
</evidence>
<dbReference type="GO" id="GO:0046656">
    <property type="term" value="P:folic acid biosynthetic process"/>
    <property type="evidence" value="ECO:0007669"/>
    <property type="project" value="UniProtKB-KW"/>
</dbReference>
<accession>A0A4R2KVA3</accession>
<sequence length="265" mass="27268">MGVLNTTPDSFSDGGRLYTDGRPDPDAALDAASAMVNAGAAIIDVGGESTRPGAEPVSVQAEMDRVLPVVERLAGSVDAIISVDTSSPALMCEAAALGAGMLNDVRALMREGALEAARDTGLPICLMHMQGSPSTMQSAPRYGDVVDEVLTFLRARVAASEAAGISRDRLLLDPGFGFGKSVAHNLRLLAHLSRLAGEGLPLLVGLSRKSLIGALTGRDVHERLPASVALALLAVQRGASVVRVHDVAATADALAMLAALETVES</sequence>
<dbReference type="InterPro" id="IPR011005">
    <property type="entry name" value="Dihydropteroate_synth-like_sf"/>
</dbReference>
<keyword evidence="5" id="KW-0808">Transferase</keyword>
<dbReference type="EC" id="2.5.1.15" evidence="4"/>
<comment type="cofactor">
    <cofactor evidence="2">
        <name>Mg(2+)</name>
        <dbReference type="ChEBI" id="CHEBI:18420"/>
    </cofactor>
</comment>
<dbReference type="GO" id="GO:0046872">
    <property type="term" value="F:metal ion binding"/>
    <property type="evidence" value="ECO:0007669"/>
    <property type="project" value="UniProtKB-KW"/>
</dbReference>
<dbReference type="SUPFAM" id="SSF51717">
    <property type="entry name" value="Dihydropteroate synthetase-like"/>
    <property type="match status" value="1"/>
</dbReference>
<dbReference type="GO" id="GO:0046654">
    <property type="term" value="P:tetrahydrofolate biosynthetic process"/>
    <property type="evidence" value="ECO:0007669"/>
    <property type="project" value="TreeGrafter"/>
</dbReference>
<feature type="compositionally biased region" description="Polar residues" evidence="9">
    <location>
        <begin position="1"/>
        <end position="10"/>
    </location>
</feature>
<dbReference type="GO" id="GO:0005829">
    <property type="term" value="C:cytosol"/>
    <property type="evidence" value="ECO:0007669"/>
    <property type="project" value="TreeGrafter"/>
</dbReference>
<feature type="region of interest" description="Disordered" evidence="9">
    <location>
        <begin position="1"/>
        <end position="23"/>
    </location>
</feature>
<gene>
    <name evidence="11" type="ORF">EV688_11054</name>
</gene>
<evidence type="ECO:0000259" key="10">
    <source>
        <dbReference type="PROSITE" id="PS50972"/>
    </source>
</evidence>
<evidence type="ECO:0000256" key="3">
    <source>
        <dbReference type="ARBA" id="ARBA00004763"/>
    </source>
</evidence>
<dbReference type="Pfam" id="PF00809">
    <property type="entry name" value="Pterin_bind"/>
    <property type="match status" value="1"/>
</dbReference>
<evidence type="ECO:0000256" key="7">
    <source>
        <dbReference type="ARBA" id="ARBA00022842"/>
    </source>
</evidence>
<dbReference type="PANTHER" id="PTHR20941:SF1">
    <property type="entry name" value="FOLIC ACID SYNTHESIS PROTEIN FOL1"/>
    <property type="match status" value="1"/>
</dbReference>
<evidence type="ECO:0000256" key="9">
    <source>
        <dbReference type="SAM" id="MobiDB-lite"/>
    </source>
</evidence>
<dbReference type="PANTHER" id="PTHR20941">
    <property type="entry name" value="FOLATE SYNTHESIS PROTEINS"/>
    <property type="match status" value="1"/>
</dbReference>
<dbReference type="GO" id="GO:0004156">
    <property type="term" value="F:dihydropteroate synthase activity"/>
    <property type="evidence" value="ECO:0007669"/>
    <property type="project" value="UniProtKB-EC"/>
</dbReference>
<keyword evidence="7" id="KW-0460">Magnesium</keyword>
<comment type="caution">
    <text evidence="11">The sequence shown here is derived from an EMBL/GenBank/DDBJ whole genome shotgun (WGS) entry which is preliminary data.</text>
</comment>
<dbReference type="Gene3D" id="3.20.20.20">
    <property type="entry name" value="Dihydropteroate synthase-like"/>
    <property type="match status" value="1"/>
</dbReference>
<keyword evidence="8" id="KW-0289">Folate biosynthesis</keyword>
<evidence type="ECO:0000256" key="8">
    <source>
        <dbReference type="ARBA" id="ARBA00022909"/>
    </source>
</evidence>
<dbReference type="InterPro" id="IPR045031">
    <property type="entry name" value="DHP_synth-like"/>
</dbReference>
<evidence type="ECO:0000313" key="12">
    <source>
        <dbReference type="Proteomes" id="UP000294980"/>
    </source>
</evidence>
<name>A0A4R2KVA3_9GAMM</name>
<dbReference type="Proteomes" id="UP000294980">
    <property type="component" value="Unassembled WGS sequence"/>
</dbReference>
<dbReference type="InterPro" id="IPR000489">
    <property type="entry name" value="Pterin-binding_dom"/>
</dbReference>
<comment type="catalytic activity">
    <reaction evidence="1">
        <text>(7,8-dihydropterin-6-yl)methyl diphosphate + 4-aminobenzoate = 7,8-dihydropteroate + diphosphate</text>
        <dbReference type="Rhea" id="RHEA:19949"/>
        <dbReference type="ChEBI" id="CHEBI:17836"/>
        <dbReference type="ChEBI" id="CHEBI:17839"/>
        <dbReference type="ChEBI" id="CHEBI:33019"/>
        <dbReference type="ChEBI" id="CHEBI:72950"/>
        <dbReference type="EC" id="2.5.1.15"/>
    </reaction>
</comment>
<evidence type="ECO:0000256" key="5">
    <source>
        <dbReference type="ARBA" id="ARBA00022679"/>
    </source>
</evidence>
<evidence type="ECO:0000256" key="4">
    <source>
        <dbReference type="ARBA" id="ARBA00012458"/>
    </source>
</evidence>
<dbReference type="InterPro" id="IPR006390">
    <property type="entry name" value="DHP_synth_dom"/>
</dbReference>
<protein>
    <recommendedName>
        <fullName evidence="4">dihydropteroate synthase</fullName>
        <ecNumber evidence="4">2.5.1.15</ecNumber>
    </recommendedName>
</protein>
<evidence type="ECO:0000256" key="1">
    <source>
        <dbReference type="ARBA" id="ARBA00000012"/>
    </source>
</evidence>
<evidence type="ECO:0000256" key="6">
    <source>
        <dbReference type="ARBA" id="ARBA00022723"/>
    </source>
</evidence>
<dbReference type="EMBL" id="SLWX01000010">
    <property type="protein sequence ID" value="TCO75099.1"/>
    <property type="molecule type" value="Genomic_DNA"/>
</dbReference>
<comment type="pathway">
    <text evidence="3">Cofactor biosynthesis; tetrahydrofolate biosynthesis; 7,8-dihydrofolate from 2-amino-4-hydroxy-6-hydroxymethyl-7,8-dihydropteridine diphosphate and 4-aminobenzoate: step 1/2.</text>
</comment>
<dbReference type="CDD" id="cd00739">
    <property type="entry name" value="DHPS"/>
    <property type="match status" value="1"/>
</dbReference>
<feature type="domain" description="Pterin-binding" evidence="10">
    <location>
        <begin position="1"/>
        <end position="255"/>
    </location>
</feature>
<dbReference type="PROSITE" id="PS50972">
    <property type="entry name" value="PTERIN_BINDING"/>
    <property type="match status" value="1"/>
</dbReference>
<dbReference type="PROSITE" id="PS00793">
    <property type="entry name" value="DHPS_2"/>
    <property type="match status" value="1"/>
</dbReference>
<keyword evidence="6" id="KW-0479">Metal-binding</keyword>
<keyword evidence="12" id="KW-1185">Reference proteome</keyword>